<gene>
    <name evidence="1" type="ORF">IW261DRAFT_1572966</name>
</gene>
<evidence type="ECO:0000313" key="2">
    <source>
        <dbReference type="Proteomes" id="UP001175227"/>
    </source>
</evidence>
<sequence>MDITHLSTALENMNMEDILLALKDIQLKNQTLQEQNCQLLTVPTILLDAARPSPLPQDTSSATSSANDLASTTNKNLFVDKDSQKAVGYCAMKMVVFGHVWWDRKGLFGAGLDLETARHELDATTLTNSLDTSVQRPSKDHVAVLQLILKLYEFLPEVFCPLINATIKGDYLKLYKMMKSTGGTRRSTFINC</sequence>
<proteinExistence type="predicted"/>
<dbReference type="AlphaFoldDB" id="A0AA39NRU4"/>
<comment type="caution">
    <text evidence="1">The sequence shown here is derived from an EMBL/GenBank/DDBJ whole genome shotgun (WGS) entry which is preliminary data.</text>
</comment>
<accession>A0AA39NRU4</accession>
<dbReference type="Proteomes" id="UP001175227">
    <property type="component" value="Unassembled WGS sequence"/>
</dbReference>
<reference evidence="1" key="1">
    <citation type="submission" date="2023-06" db="EMBL/GenBank/DDBJ databases">
        <authorList>
            <consortium name="Lawrence Berkeley National Laboratory"/>
            <person name="Ahrendt S."/>
            <person name="Sahu N."/>
            <person name="Indic B."/>
            <person name="Wong-Bajracharya J."/>
            <person name="Merenyi Z."/>
            <person name="Ke H.-M."/>
            <person name="Monk M."/>
            <person name="Kocsube S."/>
            <person name="Drula E."/>
            <person name="Lipzen A."/>
            <person name="Balint B."/>
            <person name="Henrissat B."/>
            <person name="Andreopoulos B."/>
            <person name="Martin F.M."/>
            <person name="Harder C.B."/>
            <person name="Rigling D."/>
            <person name="Ford K.L."/>
            <person name="Foster G.D."/>
            <person name="Pangilinan J."/>
            <person name="Papanicolaou A."/>
            <person name="Barry K."/>
            <person name="LaButti K."/>
            <person name="Viragh M."/>
            <person name="Koriabine M."/>
            <person name="Yan M."/>
            <person name="Riley R."/>
            <person name="Champramary S."/>
            <person name="Plett K.L."/>
            <person name="Tsai I.J."/>
            <person name="Slot J."/>
            <person name="Sipos G."/>
            <person name="Plett J."/>
            <person name="Nagy L.G."/>
            <person name="Grigoriev I.V."/>
        </authorList>
    </citation>
    <scope>NUCLEOTIDE SEQUENCE</scope>
    <source>
        <strain evidence="1">ICMP 16352</strain>
    </source>
</reference>
<evidence type="ECO:0000313" key="1">
    <source>
        <dbReference type="EMBL" id="KAK0470694.1"/>
    </source>
</evidence>
<dbReference type="EMBL" id="JAUEPR010000061">
    <property type="protein sequence ID" value="KAK0470694.1"/>
    <property type="molecule type" value="Genomic_DNA"/>
</dbReference>
<name>A0AA39NRU4_9AGAR</name>
<protein>
    <submittedName>
        <fullName evidence="1">Uncharacterized protein</fullName>
    </submittedName>
</protein>
<organism evidence="1 2">
    <name type="scientific">Armillaria novae-zelandiae</name>
    <dbReference type="NCBI Taxonomy" id="153914"/>
    <lineage>
        <taxon>Eukaryota</taxon>
        <taxon>Fungi</taxon>
        <taxon>Dikarya</taxon>
        <taxon>Basidiomycota</taxon>
        <taxon>Agaricomycotina</taxon>
        <taxon>Agaricomycetes</taxon>
        <taxon>Agaricomycetidae</taxon>
        <taxon>Agaricales</taxon>
        <taxon>Marasmiineae</taxon>
        <taxon>Physalacriaceae</taxon>
        <taxon>Armillaria</taxon>
    </lineage>
</organism>
<keyword evidence="2" id="KW-1185">Reference proteome</keyword>